<dbReference type="PROSITE" id="PS51819">
    <property type="entry name" value="VOC"/>
    <property type="match status" value="1"/>
</dbReference>
<organism evidence="3 4">
    <name type="scientific">Kyrpidia spormannii</name>
    <dbReference type="NCBI Taxonomy" id="2055160"/>
    <lineage>
        <taxon>Bacteria</taxon>
        <taxon>Bacillati</taxon>
        <taxon>Bacillota</taxon>
        <taxon>Bacilli</taxon>
        <taxon>Bacillales</taxon>
        <taxon>Alicyclobacillaceae</taxon>
        <taxon>Kyrpidia</taxon>
    </lineage>
</organism>
<dbReference type="Proteomes" id="UP000502196">
    <property type="component" value="Chromosome"/>
</dbReference>
<evidence type="ECO:0000313" key="3">
    <source>
        <dbReference type="EMBL" id="CAB3394669.1"/>
    </source>
</evidence>
<gene>
    <name evidence="3" type="ORF">COOX1_2532</name>
</gene>
<reference evidence="3 4" key="1">
    <citation type="submission" date="2020-04" db="EMBL/GenBank/DDBJ databases">
        <authorList>
            <person name="Hogendoorn C."/>
        </authorList>
    </citation>
    <scope>NUCLEOTIDE SEQUENCE [LARGE SCALE GENOMIC DNA]</scope>
    <source>
        <strain evidence="3">COOX1</strain>
    </source>
</reference>
<protein>
    <submittedName>
        <fullName evidence="3">Glyoxalase</fullName>
    </submittedName>
</protein>
<evidence type="ECO:0000256" key="1">
    <source>
        <dbReference type="ARBA" id="ARBA00022723"/>
    </source>
</evidence>
<dbReference type="AlphaFoldDB" id="A0A6F9EE21"/>
<dbReference type="GO" id="GO:0004493">
    <property type="term" value="F:methylmalonyl-CoA epimerase activity"/>
    <property type="evidence" value="ECO:0007669"/>
    <property type="project" value="TreeGrafter"/>
</dbReference>
<dbReference type="Pfam" id="PF00903">
    <property type="entry name" value="Glyoxalase"/>
    <property type="match status" value="1"/>
</dbReference>
<dbReference type="PANTHER" id="PTHR43048">
    <property type="entry name" value="METHYLMALONYL-COA EPIMERASE"/>
    <property type="match status" value="1"/>
</dbReference>
<dbReference type="SUPFAM" id="SSF54593">
    <property type="entry name" value="Glyoxalase/Bleomycin resistance protein/Dihydroxybiphenyl dioxygenase"/>
    <property type="match status" value="1"/>
</dbReference>
<dbReference type="RefSeq" id="WP_170086065.1">
    <property type="nucleotide sequence ID" value="NZ_CP047972.1"/>
</dbReference>
<dbReference type="InterPro" id="IPR004360">
    <property type="entry name" value="Glyas_Fos-R_dOase_dom"/>
</dbReference>
<name>A0A6F9EE21_9BACL</name>
<dbReference type="EMBL" id="LR792683">
    <property type="protein sequence ID" value="CAB3394669.1"/>
    <property type="molecule type" value="Genomic_DNA"/>
</dbReference>
<feature type="domain" description="VOC" evidence="2">
    <location>
        <begin position="4"/>
        <end position="124"/>
    </location>
</feature>
<dbReference type="GO" id="GO:0046491">
    <property type="term" value="P:L-methylmalonyl-CoA metabolic process"/>
    <property type="evidence" value="ECO:0007669"/>
    <property type="project" value="TreeGrafter"/>
</dbReference>
<dbReference type="PANTHER" id="PTHR43048:SF3">
    <property type="entry name" value="METHYLMALONYL-COA EPIMERASE, MITOCHONDRIAL"/>
    <property type="match status" value="1"/>
</dbReference>
<proteinExistence type="predicted"/>
<dbReference type="GO" id="GO:0046872">
    <property type="term" value="F:metal ion binding"/>
    <property type="evidence" value="ECO:0007669"/>
    <property type="project" value="UniProtKB-KW"/>
</dbReference>
<evidence type="ECO:0000259" key="2">
    <source>
        <dbReference type="PROSITE" id="PS51819"/>
    </source>
</evidence>
<dbReference type="InterPro" id="IPR029068">
    <property type="entry name" value="Glyas_Bleomycin-R_OHBP_Dase"/>
</dbReference>
<dbReference type="InterPro" id="IPR051785">
    <property type="entry name" value="MMCE/EMCE_epimerase"/>
</dbReference>
<sequence>MITGVNNVGVAVRDLQRSLSFYRVLGFEVVGEDETPGATIRAGAAVLYLFQTSGPAAVGHRQPDLVGNPTGIDHISFDVPDVDRLYEALRGQVDFEGVPEDQPWGYRAVSLTNPDGNRLYFLSAIQGGQ</sequence>
<keyword evidence="1" id="KW-0479">Metal-binding</keyword>
<accession>A0A6F9EE21</accession>
<dbReference type="InterPro" id="IPR037523">
    <property type="entry name" value="VOC_core"/>
</dbReference>
<evidence type="ECO:0000313" key="4">
    <source>
        <dbReference type="Proteomes" id="UP000502196"/>
    </source>
</evidence>
<dbReference type="Gene3D" id="3.10.180.10">
    <property type="entry name" value="2,3-Dihydroxybiphenyl 1,2-Dioxygenase, domain 1"/>
    <property type="match status" value="1"/>
</dbReference>